<dbReference type="InterPro" id="IPR056167">
    <property type="entry name" value="A-sol_ELP1"/>
</dbReference>
<accession>A0AAD5V1T1</accession>
<dbReference type="PANTHER" id="PTHR12747:SF0">
    <property type="entry name" value="ELONGATOR COMPLEX PROTEIN 1"/>
    <property type="match status" value="1"/>
</dbReference>
<feature type="domain" description="ELP1 first N-terminal beta-propeller" evidence="8">
    <location>
        <begin position="1"/>
        <end position="420"/>
    </location>
</feature>
<dbReference type="Pfam" id="PF04762">
    <property type="entry name" value="Beta-prop_ELP1_1st"/>
    <property type="match status" value="1"/>
</dbReference>
<evidence type="ECO:0000259" key="12">
    <source>
        <dbReference type="Pfam" id="PF23936"/>
    </source>
</evidence>
<evidence type="ECO:0000313" key="14">
    <source>
        <dbReference type="Proteomes" id="UP001212997"/>
    </source>
</evidence>
<dbReference type="Pfam" id="PF23797">
    <property type="entry name" value="Beta-prop_ELP1_2nd"/>
    <property type="match status" value="1"/>
</dbReference>
<dbReference type="SUPFAM" id="SSF69322">
    <property type="entry name" value="Tricorn protease domain 2"/>
    <property type="match status" value="1"/>
</dbReference>
<feature type="region of interest" description="Disordered" evidence="7">
    <location>
        <begin position="1222"/>
        <end position="1243"/>
    </location>
</feature>
<comment type="caution">
    <text evidence="13">The sequence shown here is derived from an EMBL/GenBank/DDBJ whole genome shotgun (WGS) entry which is preliminary data.</text>
</comment>
<dbReference type="InterPro" id="IPR056166">
    <property type="entry name" value="TPR_ELP1"/>
</dbReference>
<comment type="pathway">
    <text evidence="1">tRNA modification; 5-methoxycarbonylmethyl-2-thiouridine-tRNA biosynthesis.</text>
</comment>
<dbReference type="InterPro" id="IPR056165">
    <property type="entry name" value="Beta-prop_ELP1_2nd"/>
</dbReference>
<comment type="similarity">
    <text evidence="2 5">Belongs to the ELP1/IKA1 family.</text>
</comment>
<dbReference type="GO" id="GO:0002926">
    <property type="term" value="P:tRNA wobble base 5-methoxycarbonylmethyl-2-thiouridinylation"/>
    <property type="evidence" value="ECO:0007669"/>
    <property type="project" value="TreeGrafter"/>
</dbReference>
<evidence type="ECO:0000256" key="4">
    <source>
        <dbReference type="ARBA" id="ARBA00022694"/>
    </source>
</evidence>
<name>A0AAD5V1T1_9APHY</name>
<dbReference type="InterPro" id="IPR056164">
    <property type="entry name" value="Beta-prop_ELP1_1st"/>
</dbReference>
<evidence type="ECO:0000259" key="10">
    <source>
        <dbReference type="Pfam" id="PF23878"/>
    </source>
</evidence>
<dbReference type="InterPro" id="IPR056169">
    <property type="entry name" value="HB_ELP1"/>
</dbReference>
<evidence type="ECO:0000256" key="7">
    <source>
        <dbReference type="SAM" id="MobiDB-lite"/>
    </source>
</evidence>
<organism evidence="13 14">
    <name type="scientific">Meripilus lineatus</name>
    <dbReference type="NCBI Taxonomy" id="2056292"/>
    <lineage>
        <taxon>Eukaryota</taxon>
        <taxon>Fungi</taxon>
        <taxon>Dikarya</taxon>
        <taxon>Basidiomycota</taxon>
        <taxon>Agaricomycotina</taxon>
        <taxon>Agaricomycetes</taxon>
        <taxon>Polyporales</taxon>
        <taxon>Meripilaceae</taxon>
        <taxon>Meripilus</taxon>
    </lineage>
</organism>
<dbReference type="EMBL" id="JANAWD010000419">
    <property type="protein sequence ID" value="KAJ3479746.1"/>
    <property type="molecule type" value="Genomic_DNA"/>
</dbReference>
<dbReference type="Pfam" id="PF23878">
    <property type="entry name" value="TPR_ELP1"/>
    <property type="match status" value="1"/>
</dbReference>
<dbReference type="Proteomes" id="UP001212997">
    <property type="component" value="Unassembled WGS sequence"/>
</dbReference>
<feature type="domain" description="ELP1 N-terminal second beta-propeller" evidence="9">
    <location>
        <begin position="458"/>
        <end position="755"/>
    </location>
</feature>
<evidence type="ECO:0000256" key="5">
    <source>
        <dbReference type="PIRNR" id="PIRNR017233"/>
    </source>
</evidence>
<keyword evidence="3 5" id="KW-0963">Cytoplasm</keyword>
<dbReference type="GO" id="GO:0005829">
    <property type="term" value="C:cytosol"/>
    <property type="evidence" value="ECO:0007669"/>
    <property type="project" value="TreeGrafter"/>
</dbReference>
<evidence type="ECO:0000256" key="6">
    <source>
        <dbReference type="SAM" id="Coils"/>
    </source>
</evidence>
<dbReference type="PIRSF" id="PIRSF017233">
    <property type="entry name" value="IKAP"/>
    <property type="match status" value="1"/>
</dbReference>
<dbReference type="GO" id="GO:0033588">
    <property type="term" value="C:elongator holoenzyme complex"/>
    <property type="evidence" value="ECO:0007669"/>
    <property type="project" value="InterPro"/>
</dbReference>
<feature type="domain" description="ELP1 TPR" evidence="10">
    <location>
        <begin position="964"/>
        <end position="1129"/>
    </location>
</feature>
<comment type="subcellular location">
    <subcellularLocation>
        <location evidence="5">Cytoplasm</location>
    </subcellularLocation>
    <subcellularLocation>
        <location evidence="5">Nucleus</location>
    </subcellularLocation>
</comment>
<feature type="domain" description="ELP1 alpha-solenoid" evidence="11">
    <location>
        <begin position="779"/>
        <end position="847"/>
    </location>
</feature>
<sequence>MRNLSLAGGHIINLSGPSNVAAVSFDLDQGDLYVALERETQDGDADVQIRKFSRSEEVGGASQGYQTDGQSIISTFITPAYSTSNPWSSSKKPSEVVSFHLLPDSRMLVLIMRGGEIATVSLDEEILAKLESDVVNSSGRSSWFFRVRHSSRIMSPDDSVLVLVTADSKLILMTSTFDVITETDVHSTEFGEDSPINVGWGSKQTQFHGSLGKAAAQAQRPSIVGSSPDDDGLPRISWRGDGSLFVVSTLSPLPEDTEDALTAAQKRRRTFRFYSHAGALQSTSEPTPGLEHALSWRPSGNWIVGTQRYGFPGGGDGRVGRHDLVMFERNGLRRGEFSLDSVLRSPENTIEPGKWGYRVREVSWSSDSNVLSVWVEKDAGDTVQLWTTGNYHWYLKHEIVAPPNEDGTPGRFTSVTWHPENALTVILTTPASIAERSYSWETLASISTPPNDSGTVAVFDGASILLTPFRTQNVPPPMSSHQFPLRQEQLSAFRRPLVPVHAAFSPSSDILAILWETGHIELTDLRTRLGPGKGKVMDPTPLWVGTVDQETVSSGGSCRQVQLLIGKEPDEQRITRLVVLGSNTTDFVSVLSVENNIVVDQTKKILPQRNGRLLTSNNKILWQAPDGEIFTVDDSIPPETPQAPFPEFCCQAERVSPAQWMLSSSGTADSDDPPLSFYIGLSSTGKLHIANAEGRRTFANNANSFVVSSGFLVFTTTAHVAHFAPLDKIPGILTQTGDTLPEWETRRVERGSRIVTAVPSTMSLVLQMPRGNLETVNPRPLVMKIVRQDIDSGNYSKAFSACRRHRVDLTVFIEHQKDVFLSKIGSFLDQVDDVDYINLFLTSIGQSNLPAEIVSQACDGIREELEKRDLKKYVNSILTAHVVKRPPDHESGLSVLLRIRDTEPQLVEDAVKYIIFLVDADKLFDTALGMYDFSLVLMIAQHSQKDPREYLPFLRELRALEKYYQRFKIDDHLRRYETALKNLNLAGEDRFDEAMSYVEKHRLYDAALSIWKATDKYDAVLDVYGDWLFEVGNSRMLPLVSLIFRQGHKLKKAMVAYERALDWQELFDLAVQEKTSEEELIERAHRVADDLTSKKRYQEAARVLLDYAKDLRSAVIALVQGNHFSEARRQITIQAQPELLEEIVFPGALESRAQIAEEINEMREQLRKQLSRIRELRIKKVEEPDAFFGVEDTELHNVDVMTDISMAPTAFTRYTVAPSAVSKSSKRSSRSKRKMERKVGSGRKGTVDEEEYLLKSVTKLVARFNTTQNDAIALLPHLFQFTDEHKDEGLSLQDDLIEFGAELQSSVVEIWRKQEPEGQNGSTDGWAARMLELEKRRQIDPLDKVVQPDISKREWDPKLSRVVL</sequence>
<dbReference type="InterPro" id="IPR006849">
    <property type="entry name" value="Elp1"/>
</dbReference>
<evidence type="ECO:0000259" key="8">
    <source>
        <dbReference type="Pfam" id="PF04762"/>
    </source>
</evidence>
<feature type="domain" description="ELP1 three-helical bundle" evidence="12">
    <location>
        <begin position="1139"/>
        <end position="1310"/>
    </location>
</feature>
<proteinExistence type="inferred from homology"/>
<keyword evidence="6" id="KW-0175">Coiled coil</keyword>
<dbReference type="Pfam" id="PF23936">
    <property type="entry name" value="HB_ELP1"/>
    <property type="match status" value="1"/>
</dbReference>
<gene>
    <name evidence="13" type="ORF">NLI96_g8842</name>
</gene>
<evidence type="ECO:0000259" key="11">
    <source>
        <dbReference type="Pfam" id="PF23925"/>
    </source>
</evidence>
<reference evidence="13" key="1">
    <citation type="submission" date="2022-07" db="EMBL/GenBank/DDBJ databases">
        <title>Genome Sequence of Physisporinus lineatus.</title>
        <authorList>
            <person name="Buettner E."/>
        </authorList>
    </citation>
    <scope>NUCLEOTIDE SEQUENCE</scope>
    <source>
        <strain evidence="13">VT162</strain>
    </source>
</reference>
<keyword evidence="14" id="KW-1185">Reference proteome</keyword>
<feature type="coiled-coil region" evidence="6">
    <location>
        <begin position="1152"/>
        <end position="1179"/>
    </location>
</feature>
<evidence type="ECO:0000256" key="2">
    <source>
        <dbReference type="ARBA" id="ARBA00006086"/>
    </source>
</evidence>
<evidence type="ECO:0000259" key="9">
    <source>
        <dbReference type="Pfam" id="PF23797"/>
    </source>
</evidence>
<evidence type="ECO:0000256" key="1">
    <source>
        <dbReference type="ARBA" id="ARBA00005043"/>
    </source>
</evidence>
<feature type="compositionally biased region" description="Basic residues" evidence="7">
    <location>
        <begin position="1224"/>
        <end position="1236"/>
    </location>
</feature>
<evidence type="ECO:0000313" key="13">
    <source>
        <dbReference type="EMBL" id="KAJ3479746.1"/>
    </source>
</evidence>
<evidence type="ECO:0000256" key="3">
    <source>
        <dbReference type="ARBA" id="ARBA00022490"/>
    </source>
</evidence>
<keyword evidence="4" id="KW-0819">tRNA processing</keyword>
<comment type="function">
    <text evidence="5">Component of the elongator complex which is required for multiple tRNA modifications, including mcm5U (5-methoxycarbonylmethyl uridine), mcm5s2U (5-methoxycarbonylmethyl-2-thiouridine), and ncm5U (5-carbamoylmethyl uridine). The elongator complex catalyzes formation of carboxymethyluridine in the wobble base at position 34 in tRNAs.</text>
</comment>
<feature type="domain" description="ELP1 alpha-solenoid" evidence="11">
    <location>
        <begin position="854"/>
        <end position="957"/>
    </location>
</feature>
<dbReference type="GO" id="GO:0005634">
    <property type="term" value="C:nucleus"/>
    <property type="evidence" value="ECO:0007669"/>
    <property type="project" value="UniProtKB-SubCell"/>
</dbReference>
<dbReference type="PANTHER" id="PTHR12747">
    <property type="entry name" value="ELONGATOR COMPLEX PROTEIN 1"/>
    <property type="match status" value="1"/>
</dbReference>
<dbReference type="Pfam" id="PF23925">
    <property type="entry name" value="A-sol_ELP1"/>
    <property type="match status" value="2"/>
</dbReference>
<dbReference type="GO" id="GO:0000049">
    <property type="term" value="F:tRNA binding"/>
    <property type="evidence" value="ECO:0007669"/>
    <property type="project" value="TreeGrafter"/>
</dbReference>
<keyword evidence="5" id="KW-0539">Nucleus</keyword>
<protein>
    <recommendedName>
        <fullName evidence="5">Elongator complex protein 1</fullName>
    </recommendedName>
</protein>